<gene>
    <name evidence="3" type="ORF">EIY87_30805</name>
</gene>
<sequence length="244" mass="24656">MRRLSLAAALVAGTLVLTACSGTSGTAEPAGASSSAAAAAAPSSTAPPALEAAKVGSAVAEAAQQASSVRVKGTMASEGNINLDLQLNQDSASGTVVKDGIEIPVLRVGDKYYFRFTDSLIKEAGIPASIGKKLSGKWVPSTAKIGAGIGDAFKVFLDYKSFTDNTVGELKSSTFTGGEPTTLGGVAALNFTSPEGTATVAADAPHYLLRMQDPKSGTIEFGDWNKPTTVQAPPASEIYSGPGA</sequence>
<comment type="caution">
    <text evidence="3">The sequence shown here is derived from an EMBL/GenBank/DDBJ whole genome shotgun (WGS) entry which is preliminary data.</text>
</comment>
<evidence type="ECO:0008006" key="5">
    <source>
        <dbReference type="Google" id="ProtNLM"/>
    </source>
</evidence>
<dbReference type="OrthoDB" id="3618859at2"/>
<name>A0A427T511_9PSEU</name>
<proteinExistence type="predicted"/>
<evidence type="ECO:0000313" key="4">
    <source>
        <dbReference type="Proteomes" id="UP000267081"/>
    </source>
</evidence>
<evidence type="ECO:0000256" key="2">
    <source>
        <dbReference type="SAM" id="SignalP"/>
    </source>
</evidence>
<feature type="signal peptide" evidence="2">
    <location>
        <begin position="1"/>
        <end position="19"/>
    </location>
</feature>
<organism evidence="3 4">
    <name type="scientific">Amycolatopsis eburnea</name>
    <dbReference type="NCBI Taxonomy" id="2267691"/>
    <lineage>
        <taxon>Bacteria</taxon>
        <taxon>Bacillati</taxon>
        <taxon>Actinomycetota</taxon>
        <taxon>Actinomycetes</taxon>
        <taxon>Pseudonocardiales</taxon>
        <taxon>Pseudonocardiaceae</taxon>
        <taxon>Amycolatopsis</taxon>
    </lineage>
</organism>
<feature type="region of interest" description="Disordered" evidence="1">
    <location>
        <begin position="225"/>
        <end position="244"/>
    </location>
</feature>
<accession>A0A427T511</accession>
<feature type="chain" id="PRO_5039443729" description="LppX_LprAFG lipoprotein" evidence="2">
    <location>
        <begin position="20"/>
        <end position="244"/>
    </location>
</feature>
<dbReference type="PROSITE" id="PS51257">
    <property type="entry name" value="PROKAR_LIPOPROTEIN"/>
    <property type="match status" value="1"/>
</dbReference>
<evidence type="ECO:0000313" key="3">
    <source>
        <dbReference type="EMBL" id="RSD14040.1"/>
    </source>
</evidence>
<dbReference type="Proteomes" id="UP000267081">
    <property type="component" value="Unassembled WGS sequence"/>
</dbReference>
<reference evidence="3 4" key="1">
    <citation type="submission" date="2018-12" db="EMBL/GenBank/DDBJ databases">
        <title>Amycolatopsis eburnea sp. nov. actinomycete associate with arbuscular mycorrhiza fungal spore.</title>
        <authorList>
            <person name="Lumyong S."/>
            <person name="Chaiya L."/>
        </authorList>
    </citation>
    <scope>NUCLEOTIDE SEQUENCE [LARGE SCALE GENOMIC DNA]</scope>
    <source>
        <strain evidence="3 4">GLM-1</strain>
    </source>
</reference>
<dbReference type="AlphaFoldDB" id="A0A427T511"/>
<protein>
    <recommendedName>
        <fullName evidence="5">LppX_LprAFG lipoprotein</fullName>
    </recommendedName>
</protein>
<keyword evidence="4" id="KW-1185">Reference proteome</keyword>
<dbReference type="RefSeq" id="WP_125313314.1">
    <property type="nucleotide sequence ID" value="NZ_RSEC01000058.1"/>
</dbReference>
<dbReference type="EMBL" id="RSEC01000058">
    <property type="protein sequence ID" value="RSD14040.1"/>
    <property type="molecule type" value="Genomic_DNA"/>
</dbReference>
<evidence type="ECO:0000256" key="1">
    <source>
        <dbReference type="SAM" id="MobiDB-lite"/>
    </source>
</evidence>
<keyword evidence="2" id="KW-0732">Signal</keyword>